<proteinExistence type="predicted"/>
<dbReference type="Proteomes" id="UP000249390">
    <property type="component" value="Unassembled WGS sequence"/>
</dbReference>
<keyword evidence="1" id="KW-0812">Transmembrane</keyword>
<keyword evidence="3" id="KW-1185">Reference proteome</keyword>
<reference evidence="2 3" key="1">
    <citation type="submission" date="2018-06" db="EMBL/GenBank/DDBJ databases">
        <title>The Genome of Cuscuta australis (Dodder) Provides Insight into the Evolution of Plant Parasitism.</title>
        <authorList>
            <person name="Liu H."/>
        </authorList>
    </citation>
    <scope>NUCLEOTIDE SEQUENCE [LARGE SCALE GENOMIC DNA]</scope>
    <source>
        <strain evidence="3">cv. Yunnan</strain>
        <tissue evidence="2">Vines</tissue>
    </source>
</reference>
<name>A0A328E532_9ASTE</name>
<comment type="caution">
    <text evidence="2">The sequence shown here is derived from an EMBL/GenBank/DDBJ whole genome shotgun (WGS) entry which is preliminary data.</text>
</comment>
<feature type="transmembrane region" description="Helical" evidence="1">
    <location>
        <begin position="22"/>
        <end position="43"/>
    </location>
</feature>
<keyword evidence="1" id="KW-1133">Transmembrane helix</keyword>
<sequence length="129" mass="13755">MPVSLELYCGLPLPYCVIKLVLWRYCVSLSVFFLLQSSGLACLGCHVSRVNKQLLSGDALEGGGAVGSGWVQDEGVYWAVGVVGIEIGRHVSSAYKKLLSGDAIEGDEVVGLGYGLRDIPYFALIISSN</sequence>
<dbReference type="EMBL" id="NQVE01000030">
    <property type="protein sequence ID" value="RAL52620.1"/>
    <property type="molecule type" value="Genomic_DNA"/>
</dbReference>
<gene>
    <name evidence="2" type="ORF">DM860_007388</name>
</gene>
<organism evidence="2 3">
    <name type="scientific">Cuscuta australis</name>
    <dbReference type="NCBI Taxonomy" id="267555"/>
    <lineage>
        <taxon>Eukaryota</taxon>
        <taxon>Viridiplantae</taxon>
        <taxon>Streptophyta</taxon>
        <taxon>Embryophyta</taxon>
        <taxon>Tracheophyta</taxon>
        <taxon>Spermatophyta</taxon>
        <taxon>Magnoliopsida</taxon>
        <taxon>eudicotyledons</taxon>
        <taxon>Gunneridae</taxon>
        <taxon>Pentapetalae</taxon>
        <taxon>asterids</taxon>
        <taxon>lamiids</taxon>
        <taxon>Solanales</taxon>
        <taxon>Convolvulaceae</taxon>
        <taxon>Cuscuteae</taxon>
        <taxon>Cuscuta</taxon>
        <taxon>Cuscuta subgen. Grammica</taxon>
        <taxon>Cuscuta sect. Cleistogrammica</taxon>
    </lineage>
</organism>
<evidence type="ECO:0000256" key="1">
    <source>
        <dbReference type="SAM" id="Phobius"/>
    </source>
</evidence>
<dbReference type="AlphaFoldDB" id="A0A328E532"/>
<protein>
    <submittedName>
        <fullName evidence="2">Uncharacterized protein</fullName>
    </submittedName>
</protein>
<evidence type="ECO:0000313" key="2">
    <source>
        <dbReference type="EMBL" id="RAL52620.1"/>
    </source>
</evidence>
<keyword evidence="1" id="KW-0472">Membrane</keyword>
<accession>A0A328E532</accession>
<evidence type="ECO:0000313" key="3">
    <source>
        <dbReference type="Proteomes" id="UP000249390"/>
    </source>
</evidence>